<dbReference type="PANTHER" id="PTHR30466">
    <property type="entry name" value="FLAVIN REDUCTASE"/>
    <property type="match status" value="1"/>
</dbReference>
<dbReference type="PANTHER" id="PTHR30466:SF11">
    <property type="entry name" value="FLAVIN-DEPENDENT MONOOXYGENASE, REDUCTASE SUBUNIT HSAB"/>
    <property type="match status" value="1"/>
</dbReference>
<comment type="similarity">
    <text evidence="1">Belongs to the non-flavoprotein flavin reductase family.</text>
</comment>
<feature type="domain" description="Flavin reductase like" evidence="3">
    <location>
        <begin position="20"/>
        <end position="162"/>
    </location>
</feature>
<evidence type="ECO:0000256" key="2">
    <source>
        <dbReference type="ARBA" id="ARBA00023002"/>
    </source>
</evidence>
<keyword evidence="2" id="KW-0560">Oxidoreductase</keyword>
<keyword evidence="4" id="KW-0614">Plasmid</keyword>
<dbReference type="SUPFAM" id="SSF50475">
    <property type="entry name" value="FMN-binding split barrel"/>
    <property type="match status" value="1"/>
</dbReference>
<organism evidence="4 6">
    <name type="scientific">Rhodococcus opacus</name>
    <name type="common">Nocardia opaca</name>
    <dbReference type="NCBI Taxonomy" id="37919"/>
    <lineage>
        <taxon>Bacteria</taxon>
        <taxon>Bacillati</taxon>
        <taxon>Actinomycetota</taxon>
        <taxon>Actinomycetes</taxon>
        <taxon>Mycobacteriales</taxon>
        <taxon>Nocardiaceae</taxon>
        <taxon>Rhodococcus</taxon>
    </lineage>
</organism>
<evidence type="ECO:0000256" key="1">
    <source>
        <dbReference type="ARBA" id="ARBA00008898"/>
    </source>
</evidence>
<dbReference type="EMBL" id="CP009112">
    <property type="protein sequence ID" value="ANS32390.1"/>
    <property type="molecule type" value="Genomic_DNA"/>
</dbReference>
<dbReference type="GO" id="GO:0042602">
    <property type="term" value="F:riboflavin reductase (NADPH) activity"/>
    <property type="evidence" value="ECO:0007669"/>
    <property type="project" value="TreeGrafter"/>
</dbReference>
<geneLocation type="plasmid" evidence="6">
    <name>pr1cp1</name>
</geneLocation>
<evidence type="ECO:0000313" key="5">
    <source>
        <dbReference type="EMBL" id="ANS32390.1"/>
    </source>
</evidence>
<dbReference type="InterPro" id="IPR012349">
    <property type="entry name" value="Split_barrel_FMN-bd"/>
</dbReference>
<dbReference type="GO" id="GO:0010181">
    <property type="term" value="F:FMN binding"/>
    <property type="evidence" value="ECO:0007669"/>
    <property type="project" value="InterPro"/>
</dbReference>
<accession>A0A1B1KI67</accession>
<gene>
    <name evidence="4" type="ORF">R1CP_38505</name>
    <name evidence="5" type="ORF">R1CP_39010</name>
</gene>
<proteinExistence type="inferred from homology"/>
<sequence length="182" mass="19433">MHTIEKPNVAELTDAYRQAISHFSTGVAVISTRTEAGPAGMTASAVASLSIDPLQLLVCIRTDLPTRSAIEEAGQFAVNILGDGHEQLARHFATPRPDKFATVDLREGYEVPVLSDAIAHFVCKVGAALPGGDHTIIIGDVIDCGHTSGADPLVYFSRKFSSLCGPTAHARHAYDLHLELMM</sequence>
<protein>
    <submittedName>
        <fullName evidence="4">Flavin reductase domain-containing FMN-binding protein</fullName>
    </submittedName>
</protein>
<geneLocation type="plasmid" evidence="4">
    <name>pR1CP1</name>
</geneLocation>
<dbReference type="InterPro" id="IPR002563">
    <property type="entry name" value="Flavin_Rdtase-like_dom"/>
</dbReference>
<dbReference type="InterPro" id="IPR050268">
    <property type="entry name" value="NADH-dep_flavin_reductase"/>
</dbReference>
<dbReference type="Pfam" id="PF01613">
    <property type="entry name" value="Flavin_Reduct"/>
    <property type="match status" value="1"/>
</dbReference>
<evidence type="ECO:0000313" key="4">
    <source>
        <dbReference type="EMBL" id="ANS32297.1"/>
    </source>
</evidence>
<dbReference type="AlphaFoldDB" id="A0A1B1KI67"/>
<name>A0A1B1KI67_RHOOP</name>
<reference evidence="4 6" key="1">
    <citation type="submission" date="2014-07" db="EMBL/GenBank/DDBJ databases">
        <authorList>
            <person name="Zhang J.E."/>
            <person name="Yang H."/>
            <person name="Guo J."/>
            <person name="Deng Z."/>
            <person name="Luo H."/>
            <person name="Luo M."/>
            <person name="Zhao B."/>
        </authorList>
    </citation>
    <scope>NUCLEOTIDE SEQUENCE [LARGE SCALE GENOMIC DNA]</scope>
    <source>
        <strain evidence="4 6">1CP</strain>
        <plasmid evidence="6">Plasmid pr1cp1</plasmid>
        <plasmid evidence="4">pR1CP1</plasmid>
    </source>
</reference>
<dbReference type="PATRIC" id="fig|37919.13.peg.8111"/>
<evidence type="ECO:0000313" key="6">
    <source>
        <dbReference type="Proteomes" id="UP000186108"/>
    </source>
</evidence>
<dbReference type="Proteomes" id="UP000186108">
    <property type="component" value="Plasmid pR1CP1"/>
</dbReference>
<dbReference type="EMBL" id="CP009112">
    <property type="protein sequence ID" value="ANS32297.1"/>
    <property type="molecule type" value="Genomic_DNA"/>
</dbReference>
<dbReference type="Gene3D" id="2.30.110.10">
    <property type="entry name" value="Electron Transport, Fmn-binding Protein, Chain A"/>
    <property type="match status" value="1"/>
</dbReference>
<dbReference type="RefSeq" id="WP_231138019.1">
    <property type="nucleotide sequence ID" value="NZ_CP009112.1"/>
</dbReference>
<evidence type="ECO:0000259" key="3">
    <source>
        <dbReference type="SMART" id="SM00903"/>
    </source>
</evidence>
<dbReference type="SMART" id="SM00903">
    <property type="entry name" value="Flavin_Reduct"/>
    <property type="match status" value="1"/>
</dbReference>